<feature type="domain" description="TIR" evidence="1">
    <location>
        <begin position="493"/>
        <end position="625"/>
    </location>
</feature>
<dbReference type="Gene3D" id="3.40.50.10140">
    <property type="entry name" value="Toll/interleukin-1 receptor homology (TIR) domain"/>
    <property type="match status" value="1"/>
</dbReference>
<dbReference type="GO" id="GO:0007165">
    <property type="term" value="P:signal transduction"/>
    <property type="evidence" value="ECO:0007669"/>
    <property type="project" value="InterPro"/>
</dbReference>
<protein>
    <recommendedName>
        <fullName evidence="1">TIR domain-containing protein</fullName>
    </recommendedName>
</protein>
<evidence type="ECO:0000313" key="3">
    <source>
        <dbReference type="Proteomes" id="UP000663834"/>
    </source>
</evidence>
<dbReference type="Proteomes" id="UP000663834">
    <property type="component" value="Unassembled WGS sequence"/>
</dbReference>
<dbReference type="AlphaFoldDB" id="A0A815JX43"/>
<comment type="caution">
    <text evidence="2">The sequence shown here is derived from an EMBL/GenBank/DDBJ whole genome shotgun (WGS) entry which is preliminary data.</text>
</comment>
<dbReference type="SMART" id="SM00255">
    <property type="entry name" value="TIR"/>
    <property type="match status" value="1"/>
</dbReference>
<dbReference type="PROSITE" id="PS50104">
    <property type="entry name" value="TIR"/>
    <property type="match status" value="1"/>
</dbReference>
<dbReference type="Pfam" id="PF13676">
    <property type="entry name" value="TIR_2"/>
    <property type="match status" value="1"/>
</dbReference>
<reference evidence="2" key="1">
    <citation type="submission" date="2021-02" db="EMBL/GenBank/DDBJ databases">
        <authorList>
            <person name="Nowell W R."/>
        </authorList>
    </citation>
    <scope>NUCLEOTIDE SEQUENCE</scope>
</reference>
<dbReference type="InterPro" id="IPR035897">
    <property type="entry name" value="Toll_tir_struct_dom_sf"/>
</dbReference>
<name>A0A815JX43_9BILA</name>
<dbReference type="OrthoDB" id="10037561at2759"/>
<dbReference type="PANTHER" id="PTHR46270:SF2">
    <property type="entry name" value="TIR DOMAIN-CONTAINING PROTEIN"/>
    <property type="match status" value="1"/>
</dbReference>
<evidence type="ECO:0000313" key="2">
    <source>
        <dbReference type="EMBL" id="CAF1387974.1"/>
    </source>
</evidence>
<gene>
    <name evidence="2" type="ORF">KQP761_LOCUS9067</name>
</gene>
<proteinExistence type="predicted"/>
<dbReference type="PANTHER" id="PTHR46270">
    <property type="entry name" value="ARMADILLO-TYPE FOLD-RELATED"/>
    <property type="match status" value="1"/>
</dbReference>
<dbReference type="SUPFAM" id="SSF52200">
    <property type="entry name" value="Toll/Interleukin receptor TIR domain"/>
    <property type="match status" value="1"/>
</dbReference>
<accession>A0A815JX43</accession>
<dbReference type="InterPro" id="IPR000157">
    <property type="entry name" value="TIR_dom"/>
</dbReference>
<evidence type="ECO:0000259" key="1">
    <source>
        <dbReference type="PROSITE" id="PS50104"/>
    </source>
</evidence>
<organism evidence="2 3">
    <name type="scientific">Rotaria magnacalcarata</name>
    <dbReference type="NCBI Taxonomy" id="392030"/>
    <lineage>
        <taxon>Eukaryota</taxon>
        <taxon>Metazoa</taxon>
        <taxon>Spiralia</taxon>
        <taxon>Gnathifera</taxon>
        <taxon>Rotifera</taxon>
        <taxon>Eurotatoria</taxon>
        <taxon>Bdelloidea</taxon>
        <taxon>Philodinida</taxon>
        <taxon>Philodinidae</taxon>
        <taxon>Rotaria</taxon>
    </lineage>
</organism>
<dbReference type="EMBL" id="CAJNOW010003555">
    <property type="protein sequence ID" value="CAF1387974.1"/>
    <property type="molecule type" value="Genomic_DNA"/>
</dbReference>
<sequence>MSENKKTNEVANVENNTIVLQEFLGDLSLKTSDEIADVDTALEQLLNKVQQIWSNNDNNQDVATQAVSLFNQSIDIVEKITFTDSKDLQTLVKLLQHIEAVLKRVIYMDDEMILIRKIFFTLFDLFSKPQFCACLKDDQYTKTSHKEVYRRIIAVFIDLLSVRLTDIPMVVADSTIRRYTDILSAMYKRVQINIKLNIYDQHIVDRILSLFCSLSDRIIIVPWLLGIGLVKAILECLPLLDINSGGRTLSVIGILHNISRHDDGAAEINSLDGLAILKNFQNNNNHMSNDTNNLLLSMAIALLSTPKQIRSDNKRMNRILNQLLQITMEASKTENHRSNVGFHISEPLGVLAKLFVDDHSLEYALSHAETDPQLDVTSTIDLFVKLFIKFRGASVQKNQLEHFTCTILLNILWSISFQDHYKTKLQQNEEFFKTVKSLAMDSSETVVVDDYVPSSMESMKKAANGILYNLNETLNDKKVDMTNKQPVFNTGSEKPMIMISYAHANDQFCDKILAELARKANLFSLWIDRDHLSSNEDLWEKIALGIKQSYVVLCLLSQDYFNSKSCRKEASFAVKRKKEIIPIYIGEPGDCDWLDIHIAELKYVRFKSNTENLDDGKVQELLKTIEATIKLVQIQPVPEPTEQHSMPTPIRKEIETIQSTTFNVNKPLEQWTIDDIHSWFSSYKVPDNLVKLFDFQSVSEMHEYTMKLETDSKKEFIKYEKRYAKTYPEEELEEYIFNRFKNALTGLPKNEKATVKTSNSMSQASTGKSSACIIL</sequence>